<dbReference type="EMBL" id="SJPK01000039">
    <property type="protein sequence ID" value="TWT51791.1"/>
    <property type="molecule type" value="Genomic_DNA"/>
</dbReference>
<feature type="binding site" evidence="5">
    <location>
        <position position="241"/>
    </location>
    <ligand>
        <name>S-methyl-5'-thioadenosine</name>
        <dbReference type="ChEBI" id="CHEBI:17509"/>
    </ligand>
</feature>
<feature type="transmembrane region" description="Helical" evidence="5">
    <location>
        <begin position="135"/>
        <end position="158"/>
    </location>
</feature>
<dbReference type="UniPathway" id="UPA00248">
    <property type="reaction ID" value="UER00314"/>
</dbReference>
<comment type="caution">
    <text evidence="5">Lacks conserved residue(s) required for the propagation of feature annotation.</text>
</comment>
<feature type="transmembrane region" description="Helical" evidence="5">
    <location>
        <begin position="103"/>
        <end position="123"/>
    </location>
</feature>
<comment type="subunit">
    <text evidence="5">Homodimer or homotetramer.</text>
</comment>
<keyword evidence="4 5" id="KW-0620">Polyamine biosynthesis</keyword>
<feature type="binding site" evidence="5">
    <location>
        <position position="315"/>
    </location>
    <ligand>
        <name>S-methyl-5'-thioadenosine</name>
        <dbReference type="ChEBI" id="CHEBI:17509"/>
    </ligand>
</feature>
<dbReference type="GO" id="GO:0008295">
    <property type="term" value="P:spermidine biosynthetic process"/>
    <property type="evidence" value="ECO:0007669"/>
    <property type="project" value="UniProtKB-UniRule"/>
</dbReference>
<evidence type="ECO:0000256" key="5">
    <source>
        <dbReference type="HAMAP-Rule" id="MF_00198"/>
    </source>
</evidence>
<dbReference type="InterPro" id="IPR001045">
    <property type="entry name" value="Spermi_synthase"/>
</dbReference>
<feature type="transmembrane region" description="Helical" evidence="5">
    <location>
        <begin position="12"/>
        <end position="36"/>
    </location>
</feature>
<keyword evidence="3 5" id="KW-0745">Spermidine biosynthesis</keyword>
<dbReference type="GO" id="GO:0004766">
    <property type="term" value="F:spermidine synthase activity"/>
    <property type="evidence" value="ECO:0007669"/>
    <property type="project" value="UniProtKB-UniRule"/>
</dbReference>
<keyword evidence="5" id="KW-1133">Transmembrane helix</keyword>
<comment type="similarity">
    <text evidence="1 5">Belongs to the spermidine/spermine synthase family.</text>
</comment>
<feature type="transmembrane region" description="Helical" evidence="5">
    <location>
        <begin position="42"/>
        <end position="60"/>
    </location>
</feature>
<keyword evidence="2 5" id="KW-0808">Transferase</keyword>
<dbReference type="InterPro" id="IPR030373">
    <property type="entry name" value="PABS_CS"/>
</dbReference>
<evidence type="ECO:0000313" key="8">
    <source>
        <dbReference type="EMBL" id="TWT51791.1"/>
    </source>
</evidence>
<dbReference type="NCBIfam" id="NF002956">
    <property type="entry name" value="PRK03612.1"/>
    <property type="match status" value="1"/>
</dbReference>
<dbReference type="EC" id="2.5.1.16" evidence="5"/>
<dbReference type="RefSeq" id="WP_146394220.1">
    <property type="nucleotide sequence ID" value="NZ_SJPK01000039.1"/>
</dbReference>
<organism evidence="8 9">
    <name type="scientific">Allorhodopirellula solitaria</name>
    <dbReference type="NCBI Taxonomy" id="2527987"/>
    <lineage>
        <taxon>Bacteria</taxon>
        <taxon>Pseudomonadati</taxon>
        <taxon>Planctomycetota</taxon>
        <taxon>Planctomycetia</taxon>
        <taxon>Pirellulales</taxon>
        <taxon>Pirellulaceae</taxon>
        <taxon>Allorhodopirellula</taxon>
    </lineage>
</organism>
<protein>
    <recommendedName>
        <fullName evidence="5">Polyamine aminopropyltransferase</fullName>
    </recommendedName>
    <alternativeName>
        <fullName evidence="5">Putrescine aminopropyltransferase</fullName>
        <shortName evidence="5">PAPT</shortName>
    </alternativeName>
    <alternativeName>
        <fullName evidence="5">Spermidine synthase</fullName>
        <shortName evidence="5">SPDS</shortName>
        <shortName evidence="5">SPDSY</shortName>
        <ecNumber evidence="5">2.5.1.16</ecNumber>
    </alternativeName>
</protein>
<dbReference type="Gene3D" id="3.40.50.150">
    <property type="entry name" value="Vaccinia Virus protein VP39"/>
    <property type="match status" value="1"/>
</dbReference>
<reference evidence="8 9" key="1">
    <citation type="submission" date="2019-02" db="EMBL/GenBank/DDBJ databases">
        <title>Deep-cultivation of Planctomycetes and their phenomic and genomic characterization uncovers novel biology.</title>
        <authorList>
            <person name="Wiegand S."/>
            <person name="Jogler M."/>
            <person name="Boedeker C."/>
            <person name="Pinto D."/>
            <person name="Vollmers J."/>
            <person name="Rivas-Marin E."/>
            <person name="Kohn T."/>
            <person name="Peeters S.H."/>
            <person name="Heuer A."/>
            <person name="Rast P."/>
            <person name="Oberbeckmann S."/>
            <person name="Bunk B."/>
            <person name="Jeske O."/>
            <person name="Meyerdierks A."/>
            <person name="Storesund J.E."/>
            <person name="Kallscheuer N."/>
            <person name="Luecker S."/>
            <person name="Lage O.M."/>
            <person name="Pohl T."/>
            <person name="Merkel B.J."/>
            <person name="Hornburger P."/>
            <person name="Mueller R.-W."/>
            <person name="Bruemmer F."/>
            <person name="Labrenz M."/>
            <person name="Spormann A.M."/>
            <person name="Op Den Camp H."/>
            <person name="Overmann J."/>
            <person name="Amann R."/>
            <person name="Jetten M.S.M."/>
            <person name="Mascher T."/>
            <person name="Medema M.H."/>
            <person name="Devos D.P."/>
            <person name="Kaster A.-K."/>
            <person name="Ovreas L."/>
            <person name="Rohde M."/>
            <person name="Galperin M.Y."/>
            <person name="Jogler C."/>
        </authorList>
    </citation>
    <scope>NUCLEOTIDE SEQUENCE [LARGE SCALE GENOMIC DNA]</scope>
    <source>
        <strain evidence="8 9">CA85</strain>
    </source>
</reference>
<keyword evidence="5" id="KW-0812">Transmembrane</keyword>
<dbReference type="InterPro" id="IPR029063">
    <property type="entry name" value="SAM-dependent_MTases_sf"/>
</dbReference>
<comment type="pathway">
    <text evidence="5">Amine and polyamine biosynthesis; spermidine biosynthesis; spermidine from putrescine: step 1/1.</text>
</comment>
<feature type="binding site" evidence="5">
    <location>
        <position position="295"/>
    </location>
    <ligand>
        <name>spermidine</name>
        <dbReference type="ChEBI" id="CHEBI:57834"/>
    </ligand>
</feature>
<feature type="transmembrane region" description="Helical" evidence="5">
    <location>
        <begin position="164"/>
        <end position="186"/>
    </location>
</feature>
<sequence length="537" mass="58694">MIDRAPLGLLYVNVLIIATCGLVYELVAGTLASYLLGDSVTQFSLIIGVYLSALGLGAWLSQYLEDHLARTFIEIELALAIIGGFSTPLLFLAFPLVDWFHSLLYGSVVLIGVLVGLELPLLMRILKEHLDFNELVSRVLAFDYLGALFASVLFPIFLVPRLGLTRTAIVFGLLNAVVGLWGTYLLRPLLADRALAGLRGRAVLVIGLLAVGFIKADSLTTLAEENTLGGQIVYADTSPYQRIAVTQGERGFQLYLNGHLQFNSVDEYRYHESLVHPLMSVCGEAQRVLVLGGGDGLAVRELLRYPGIESITLVDLDPAMTRLATQFEPLANLNGQSLSHPKVTVVHQDAFLWAKESGEAEGTNAHGLDGEKFDAVVIDFPDPSNYSVGKLYTTYFYRQLKRHLAPGAGVSIQCTSPLVAPQSYWCILHTLRESGFDVTPYHASVPTFGVWGFALARLLSPTTPEADSEIVNSKQPLDWTLPPKLSPAVTGLRFLNGAAMRGLFQLPADQQTLDVPANRLNDQVLVRLYDQEWGGRG</sequence>
<dbReference type="PANTHER" id="PTHR43317">
    <property type="entry name" value="THERMOSPERMINE SYNTHASE ACAULIS5"/>
    <property type="match status" value="1"/>
</dbReference>
<evidence type="ECO:0000313" key="9">
    <source>
        <dbReference type="Proteomes" id="UP000318053"/>
    </source>
</evidence>
<keyword evidence="9" id="KW-1185">Reference proteome</keyword>
<evidence type="ECO:0000256" key="3">
    <source>
        <dbReference type="ARBA" id="ARBA00023066"/>
    </source>
</evidence>
<dbReference type="InterPro" id="IPR030374">
    <property type="entry name" value="PABS"/>
</dbReference>
<dbReference type="SUPFAM" id="SSF53335">
    <property type="entry name" value="S-adenosyl-L-methionine-dependent methyltransferases"/>
    <property type="match status" value="1"/>
</dbReference>
<evidence type="ECO:0000256" key="4">
    <source>
        <dbReference type="ARBA" id="ARBA00023115"/>
    </source>
</evidence>
<dbReference type="GO" id="GO:0005886">
    <property type="term" value="C:plasma membrane"/>
    <property type="evidence" value="ECO:0007669"/>
    <property type="project" value="UniProtKB-SubCell"/>
</dbReference>
<dbReference type="Proteomes" id="UP000318053">
    <property type="component" value="Unassembled WGS sequence"/>
</dbReference>
<dbReference type="PROSITE" id="PS01330">
    <property type="entry name" value="PABS_1"/>
    <property type="match status" value="1"/>
</dbReference>
<dbReference type="GO" id="GO:0010487">
    <property type="term" value="F:thermospermine synthase activity"/>
    <property type="evidence" value="ECO:0007669"/>
    <property type="project" value="UniProtKB-ARBA"/>
</dbReference>
<dbReference type="AlphaFoldDB" id="A0A5C5WNT2"/>
<evidence type="ECO:0000256" key="1">
    <source>
        <dbReference type="ARBA" id="ARBA00007867"/>
    </source>
</evidence>
<feature type="binding site" evidence="5">
    <location>
        <position position="271"/>
    </location>
    <ligand>
        <name>spermidine</name>
        <dbReference type="ChEBI" id="CHEBI:57834"/>
    </ligand>
</feature>
<dbReference type="PANTHER" id="PTHR43317:SF1">
    <property type="entry name" value="THERMOSPERMINE SYNTHASE ACAULIS5"/>
    <property type="match status" value="1"/>
</dbReference>
<dbReference type="CDD" id="cd02440">
    <property type="entry name" value="AdoMet_MTases"/>
    <property type="match status" value="1"/>
</dbReference>
<dbReference type="OrthoDB" id="9793120at2"/>
<feature type="domain" description="PABS" evidence="7">
    <location>
        <begin position="211"/>
        <end position="458"/>
    </location>
</feature>
<evidence type="ECO:0000256" key="6">
    <source>
        <dbReference type="PROSITE-ProRule" id="PRU00354"/>
    </source>
</evidence>
<name>A0A5C5WNT2_9BACT</name>
<gene>
    <name evidence="5 8" type="primary">speE</name>
    <name evidence="8" type="ORF">CA85_51780</name>
</gene>
<comment type="catalytic activity">
    <reaction evidence="5">
        <text>S-adenosyl 3-(methylsulfanyl)propylamine + putrescine = S-methyl-5'-thioadenosine + spermidine + H(+)</text>
        <dbReference type="Rhea" id="RHEA:12721"/>
        <dbReference type="ChEBI" id="CHEBI:15378"/>
        <dbReference type="ChEBI" id="CHEBI:17509"/>
        <dbReference type="ChEBI" id="CHEBI:57443"/>
        <dbReference type="ChEBI" id="CHEBI:57834"/>
        <dbReference type="ChEBI" id="CHEBI:326268"/>
        <dbReference type="EC" id="2.5.1.16"/>
    </reaction>
</comment>
<comment type="function">
    <text evidence="5">Catalyzes the irreversible transfer of a propylamine group from the amino donor S-adenosylmethioninamine (decarboxy-AdoMet) to putrescine (1,4-diaminobutane) to yield spermidine.</text>
</comment>
<feature type="transmembrane region" description="Helical" evidence="5">
    <location>
        <begin position="198"/>
        <end position="216"/>
    </location>
</feature>
<proteinExistence type="inferred from homology"/>
<feature type="transmembrane region" description="Helical" evidence="5">
    <location>
        <begin position="72"/>
        <end position="97"/>
    </location>
</feature>
<feature type="active site" description="Proton acceptor" evidence="5 6">
    <location>
        <position position="379"/>
    </location>
</feature>
<feature type="binding site" evidence="5">
    <location>
        <begin position="349"/>
        <end position="350"/>
    </location>
    <ligand>
        <name>S-methyl-5'-thioadenosine</name>
        <dbReference type="ChEBI" id="CHEBI:17509"/>
    </ligand>
</feature>
<comment type="caution">
    <text evidence="8">The sequence shown here is derived from an EMBL/GenBank/DDBJ whole genome shotgun (WGS) entry which is preliminary data.</text>
</comment>
<dbReference type="Pfam" id="PF01564">
    <property type="entry name" value="Spermine_synth"/>
    <property type="match status" value="1"/>
</dbReference>
<evidence type="ECO:0000256" key="2">
    <source>
        <dbReference type="ARBA" id="ARBA00022679"/>
    </source>
</evidence>
<keyword evidence="5" id="KW-1003">Cell membrane</keyword>
<accession>A0A5C5WNT2</accession>
<keyword evidence="5" id="KW-0472">Membrane</keyword>
<dbReference type="HAMAP" id="MF_00198">
    <property type="entry name" value="Spermidine_synth"/>
    <property type="match status" value="1"/>
</dbReference>
<dbReference type="PROSITE" id="PS51006">
    <property type="entry name" value="PABS_2"/>
    <property type="match status" value="1"/>
</dbReference>
<evidence type="ECO:0000259" key="7">
    <source>
        <dbReference type="PROSITE" id="PS51006"/>
    </source>
</evidence>
<comment type="subcellular location">
    <subcellularLocation>
        <location evidence="5">Cell membrane</location>
        <topology evidence="5">Multi-pass membrane protein</topology>
    </subcellularLocation>
</comment>